<dbReference type="PANTHER" id="PTHR43308:SF5">
    <property type="entry name" value="S-LAYER PROTEIN _ PEPTIDOGLYCAN ENDO-BETA-N-ACETYLGLUCOSAMINIDASE"/>
    <property type="match status" value="1"/>
</dbReference>
<feature type="signal peptide" evidence="1">
    <location>
        <begin position="1"/>
        <end position="26"/>
    </location>
</feature>
<evidence type="ECO:0000313" key="4">
    <source>
        <dbReference type="Proteomes" id="UP000248555"/>
    </source>
</evidence>
<feature type="domain" description="SLH" evidence="2">
    <location>
        <begin position="89"/>
        <end position="143"/>
    </location>
</feature>
<sequence>MKHMIVRIVSLTLAAMFILPAIPSSAVTRFADVSPDYWAYNEINYLVGKQIIRGKDGKFAPEDPIKRIQAAEMLVKALGLSTENRPNPNFKDMKPGDYGYQYAATLAAEGIMTGSNGYFKPWDTLTRGQMAKILSEAYDLMYAFGTNFKDVPSDSWVYDYVSCLVDNHVTTGYADNTYRPNAKLKRAQFSAFMARILDDSFKQTVLFKALDYEWSEDGGLSLLVEIRNNYSYPVKLIKANVAVTSNDEFIADGTFEFNPEEIFLEAKQSQQIVLSFPSDLVYYVTDLTDIVVYTQTEINK</sequence>
<dbReference type="PROSITE" id="PS51272">
    <property type="entry name" value="SLH"/>
    <property type="match status" value="3"/>
</dbReference>
<feature type="domain" description="SLH" evidence="2">
    <location>
        <begin position="26"/>
        <end position="88"/>
    </location>
</feature>
<evidence type="ECO:0000256" key="1">
    <source>
        <dbReference type="SAM" id="SignalP"/>
    </source>
</evidence>
<name>A0A327YG82_9BACL</name>
<reference evidence="3 4" key="1">
    <citation type="submission" date="2018-06" db="EMBL/GenBank/DDBJ databases">
        <title>Genomic Encyclopedia of Type Strains, Phase III (KMG-III): the genomes of soil and plant-associated and newly described type strains.</title>
        <authorList>
            <person name="Whitman W."/>
        </authorList>
    </citation>
    <scope>NUCLEOTIDE SEQUENCE [LARGE SCALE GENOMIC DNA]</scope>
    <source>
        <strain evidence="3 4">CGMCC 1.8979</strain>
    </source>
</reference>
<dbReference type="PANTHER" id="PTHR43308">
    <property type="entry name" value="OUTER MEMBRANE PROTEIN ALPHA-RELATED"/>
    <property type="match status" value="1"/>
</dbReference>
<dbReference type="InterPro" id="IPR001119">
    <property type="entry name" value="SLH_dom"/>
</dbReference>
<feature type="chain" id="PRO_5016441805" evidence="1">
    <location>
        <begin position="27"/>
        <end position="300"/>
    </location>
</feature>
<dbReference type="OrthoDB" id="5845122at2"/>
<evidence type="ECO:0000313" key="3">
    <source>
        <dbReference type="EMBL" id="RAK19894.1"/>
    </source>
</evidence>
<dbReference type="InterPro" id="IPR051465">
    <property type="entry name" value="Cell_Envelope_Struct_Comp"/>
</dbReference>
<dbReference type="Pfam" id="PF00395">
    <property type="entry name" value="SLH"/>
    <property type="match status" value="3"/>
</dbReference>
<protein>
    <submittedName>
        <fullName evidence="3">S-layer family protein</fullName>
    </submittedName>
</protein>
<keyword evidence="4" id="KW-1185">Reference proteome</keyword>
<feature type="domain" description="SLH" evidence="2">
    <location>
        <begin position="144"/>
        <end position="207"/>
    </location>
</feature>
<dbReference type="AlphaFoldDB" id="A0A327YG82"/>
<evidence type="ECO:0000259" key="2">
    <source>
        <dbReference type="PROSITE" id="PS51272"/>
    </source>
</evidence>
<organism evidence="3 4">
    <name type="scientific">Paranoxybacillus vitaminiphilus</name>
    <dbReference type="NCBI Taxonomy" id="581036"/>
    <lineage>
        <taxon>Bacteria</taxon>
        <taxon>Bacillati</taxon>
        <taxon>Bacillota</taxon>
        <taxon>Bacilli</taxon>
        <taxon>Bacillales</taxon>
        <taxon>Anoxybacillaceae</taxon>
        <taxon>Paranoxybacillus</taxon>
    </lineage>
</organism>
<accession>A0A327YG82</accession>
<keyword evidence="1" id="KW-0732">Signal</keyword>
<proteinExistence type="predicted"/>
<dbReference type="RefSeq" id="WP_111644941.1">
    <property type="nucleotide sequence ID" value="NZ_QLMH01000005.1"/>
</dbReference>
<comment type="caution">
    <text evidence="3">The sequence shown here is derived from an EMBL/GenBank/DDBJ whole genome shotgun (WGS) entry which is preliminary data.</text>
</comment>
<dbReference type="EMBL" id="QLMH01000005">
    <property type="protein sequence ID" value="RAK19894.1"/>
    <property type="molecule type" value="Genomic_DNA"/>
</dbReference>
<dbReference type="Proteomes" id="UP000248555">
    <property type="component" value="Unassembled WGS sequence"/>
</dbReference>
<gene>
    <name evidence="3" type="ORF">B0I26_10576</name>
</gene>